<dbReference type="RefSeq" id="WP_104303426.1">
    <property type="nucleotide sequence ID" value="NZ_PSNX01000014.1"/>
</dbReference>
<organism evidence="4 5">
    <name type="scientific">Caldimonas caldifontis</name>
    <dbReference type="NCBI Taxonomy" id="1452508"/>
    <lineage>
        <taxon>Bacteria</taxon>
        <taxon>Pseudomonadati</taxon>
        <taxon>Pseudomonadota</taxon>
        <taxon>Betaproteobacteria</taxon>
        <taxon>Burkholderiales</taxon>
        <taxon>Sphaerotilaceae</taxon>
        <taxon>Caldimonas</taxon>
    </lineage>
</organism>
<dbReference type="SUPFAM" id="SSF160975">
    <property type="entry name" value="AF1531-like"/>
    <property type="match status" value="1"/>
</dbReference>
<keyword evidence="5" id="KW-1185">Reference proteome</keyword>
<evidence type="ECO:0000256" key="1">
    <source>
        <dbReference type="SAM" id="MobiDB-lite"/>
    </source>
</evidence>
<sequence>MNLCVKLLFAWVVALCATPAWAVGDVNRLEPGRLQAVKGIGPKLSQRIVEERQRSPFRDWDDFIDRMPGVGERTAQKFSAQGLTVNGQSFGSAPANARTPARNSVTAYAPRTPPAPAPESATLRR</sequence>
<evidence type="ECO:0000313" key="4">
    <source>
        <dbReference type="EMBL" id="PPE65431.1"/>
    </source>
</evidence>
<dbReference type="Pfam" id="PF14579">
    <property type="entry name" value="HHH_6"/>
    <property type="match status" value="1"/>
</dbReference>
<name>A0A2S5SRR6_9BURK</name>
<evidence type="ECO:0000259" key="3">
    <source>
        <dbReference type="SMART" id="SM00278"/>
    </source>
</evidence>
<dbReference type="InterPro" id="IPR003583">
    <property type="entry name" value="Hlx-hairpin-Hlx_DNA-bd_motif"/>
</dbReference>
<evidence type="ECO:0000313" key="5">
    <source>
        <dbReference type="Proteomes" id="UP000238605"/>
    </source>
</evidence>
<dbReference type="EMBL" id="PSNX01000014">
    <property type="protein sequence ID" value="PPE65431.1"/>
    <property type="molecule type" value="Genomic_DNA"/>
</dbReference>
<evidence type="ECO:0000256" key="2">
    <source>
        <dbReference type="SAM" id="SignalP"/>
    </source>
</evidence>
<dbReference type="GO" id="GO:0006281">
    <property type="term" value="P:DNA repair"/>
    <property type="evidence" value="ECO:0007669"/>
    <property type="project" value="InterPro"/>
</dbReference>
<gene>
    <name evidence="4" type="ORF">C1704_14345</name>
</gene>
<dbReference type="SMART" id="SM00278">
    <property type="entry name" value="HhH1"/>
    <property type="match status" value="2"/>
</dbReference>
<comment type="caution">
    <text evidence="4">The sequence shown here is derived from an EMBL/GenBank/DDBJ whole genome shotgun (WGS) entry which is preliminary data.</text>
</comment>
<dbReference type="AlphaFoldDB" id="A0A2S5SRR6"/>
<feature type="domain" description="Helix-hairpin-helix DNA-binding motif class 1" evidence="3">
    <location>
        <begin position="62"/>
        <end position="81"/>
    </location>
</feature>
<dbReference type="GO" id="GO:0003677">
    <property type="term" value="F:DNA binding"/>
    <property type="evidence" value="ECO:0007669"/>
    <property type="project" value="InterPro"/>
</dbReference>
<reference evidence="4 5" key="1">
    <citation type="submission" date="2018-02" db="EMBL/GenBank/DDBJ databases">
        <title>Reclassifiation of [Polyangium] brachysporum DSM 7029 as Guopingzhaonella breviflexa gen. nov., sp. nov., a member of the family Comamonadaceae.</title>
        <authorList>
            <person name="Tang B."/>
        </authorList>
    </citation>
    <scope>NUCLEOTIDE SEQUENCE [LARGE SCALE GENOMIC DNA]</scope>
    <source>
        <strain evidence="4 5">BCRC 80649</strain>
    </source>
</reference>
<feature type="chain" id="PRO_5015572205" description="Helix-hairpin-helix DNA-binding motif class 1 domain-containing protein" evidence="2">
    <location>
        <begin position="23"/>
        <end position="125"/>
    </location>
</feature>
<keyword evidence="2" id="KW-0732">Signal</keyword>
<feature type="region of interest" description="Disordered" evidence="1">
    <location>
        <begin position="85"/>
        <end position="125"/>
    </location>
</feature>
<feature type="domain" description="Helix-hairpin-helix DNA-binding motif class 1" evidence="3">
    <location>
        <begin position="32"/>
        <end position="51"/>
    </location>
</feature>
<feature type="signal peptide" evidence="2">
    <location>
        <begin position="1"/>
        <end position="22"/>
    </location>
</feature>
<dbReference type="InterPro" id="IPR029460">
    <property type="entry name" value="DNAPol_HHH"/>
</dbReference>
<dbReference type="OrthoDB" id="8687931at2"/>
<accession>A0A2S5SRR6</accession>
<proteinExistence type="predicted"/>
<dbReference type="Proteomes" id="UP000238605">
    <property type="component" value="Unassembled WGS sequence"/>
</dbReference>
<dbReference type="Gene3D" id="1.10.150.320">
    <property type="entry name" value="Photosystem II 12 kDa extrinsic protein"/>
    <property type="match status" value="1"/>
</dbReference>
<protein>
    <recommendedName>
        <fullName evidence="3">Helix-hairpin-helix DNA-binding motif class 1 domain-containing protein</fullName>
    </recommendedName>
</protein>